<dbReference type="InterPro" id="IPR041657">
    <property type="entry name" value="HTH_17"/>
</dbReference>
<dbReference type="GO" id="GO:0003677">
    <property type="term" value="F:DNA binding"/>
    <property type="evidence" value="ECO:0007669"/>
    <property type="project" value="UniProtKB-KW"/>
</dbReference>
<reference evidence="3" key="1">
    <citation type="submission" date="2017-11" db="EMBL/GenBank/DDBJ databases">
        <authorList>
            <person name="Zhu W."/>
        </authorList>
    </citation>
    <scope>NUCLEOTIDE SEQUENCE [LARGE SCALE GENOMIC DNA]</scope>
    <source>
        <strain evidence="3">CAU 1183</strain>
    </source>
</reference>
<keyword evidence="2" id="KW-0238">DNA-binding</keyword>
<organism evidence="2 3">
    <name type="scientific">Oceanobacillus arenosus</name>
    <dbReference type="NCBI Taxonomy" id="1229153"/>
    <lineage>
        <taxon>Bacteria</taxon>
        <taxon>Bacillati</taxon>
        <taxon>Bacillota</taxon>
        <taxon>Bacilli</taxon>
        <taxon>Bacillales</taxon>
        <taxon>Bacillaceae</taxon>
        <taxon>Oceanobacillus</taxon>
    </lineage>
</organism>
<evidence type="ECO:0000313" key="3">
    <source>
        <dbReference type="Proteomes" id="UP000257143"/>
    </source>
</evidence>
<feature type="domain" description="Helix-turn-helix" evidence="1">
    <location>
        <begin position="6"/>
        <end position="54"/>
    </location>
</feature>
<protein>
    <submittedName>
        <fullName evidence="2">DNA-binding protein</fullName>
    </submittedName>
</protein>
<dbReference type="InterPro" id="IPR009061">
    <property type="entry name" value="DNA-bd_dom_put_sf"/>
</dbReference>
<sequence>MEIKTMTVKEMAAYLGVHLDTVYKMARANEIPHFRLRSKILFSKGTVDAWIENQQEQSKGN</sequence>
<dbReference type="Gene3D" id="1.10.10.10">
    <property type="entry name" value="Winged helix-like DNA-binding domain superfamily/Winged helix DNA-binding domain"/>
    <property type="match status" value="1"/>
</dbReference>
<dbReference type="NCBIfam" id="TIGR01764">
    <property type="entry name" value="excise"/>
    <property type="match status" value="1"/>
</dbReference>
<dbReference type="AlphaFoldDB" id="A0A3D8PPC7"/>
<dbReference type="SUPFAM" id="SSF46955">
    <property type="entry name" value="Putative DNA-binding domain"/>
    <property type="match status" value="1"/>
</dbReference>
<keyword evidence="3" id="KW-1185">Reference proteome</keyword>
<dbReference type="EMBL" id="PIOC01000022">
    <property type="protein sequence ID" value="RDW17098.1"/>
    <property type="molecule type" value="Genomic_DNA"/>
</dbReference>
<accession>A0A3D8PPC7</accession>
<evidence type="ECO:0000313" key="2">
    <source>
        <dbReference type="EMBL" id="RDW17098.1"/>
    </source>
</evidence>
<dbReference type="Proteomes" id="UP000257143">
    <property type="component" value="Unassembled WGS sequence"/>
</dbReference>
<comment type="caution">
    <text evidence="2">The sequence shown here is derived from an EMBL/GenBank/DDBJ whole genome shotgun (WGS) entry which is preliminary data.</text>
</comment>
<evidence type="ECO:0000259" key="1">
    <source>
        <dbReference type="Pfam" id="PF12728"/>
    </source>
</evidence>
<dbReference type="OrthoDB" id="515428at2"/>
<dbReference type="InterPro" id="IPR036388">
    <property type="entry name" value="WH-like_DNA-bd_sf"/>
</dbReference>
<gene>
    <name evidence="2" type="ORF">CWR48_14875</name>
</gene>
<dbReference type="RefSeq" id="WP_115774121.1">
    <property type="nucleotide sequence ID" value="NZ_PIOC01000022.1"/>
</dbReference>
<name>A0A3D8PPC7_9BACI</name>
<proteinExistence type="predicted"/>
<dbReference type="InterPro" id="IPR010093">
    <property type="entry name" value="SinI_DNA-bd"/>
</dbReference>
<dbReference type="Pfam" id="PF12728">
    <property type="entry name" value="HTH_17"/>
    <property type="match status" value="1"/>
</dbReference>